<evidence type="ECO:0000256" key="1">
    <source>
        <dbReference type="ARBA" id="ARBA00004401"/>
    </source>
</evidence>
<evidence type="ECO:0000256" key="11">
    <source>
        <dbReference type="ARBA" id="ARBA00040752"/>
    </source>
</evidence>
<accession>A7GLH7</accession>
<keyword evidence="3" id="KW-1003">Cell membrane</keyword>
<comment type="subcellular location">
    <subcellularLocation>
        <location evidence="1">Cell membrane</location>
        <topology evidence="1">Single-pass type II membrane protein</topology>
    </subcellularLocation>
</comment>
<dbReference type="Pfam" id="PF03816">
    <property type="entry name" value="LytR_cpsA_psr"/>
    <property type="match status" value="1"/>
</dbReference>
<keyword evidence="5" id="KW-0735">Signal-anchor</keyword>
<name>A7GLH7_BACCN</name>
<keyword evidence="7" id="KW-0805">Transcription regulation</keyword>
<evidence type="ECO:0000256" key="10">
    <source>
        <dbReference type="ARBA" id="ARBA00037178"/>
    </source>
</evidence>
<evidence type="ECO:0000259" key="12">
    <source>
        <dbReference type="Pfam" id="PF03816"/>
    </source>
</evidence>
<dbReference type="GO" id="GO:0005886">
    <property type="term" value="C:plasma membrane"/>
    <property type="evidence" value="ECO:0007669"/>
    <property type="project" value="UniProtKB-SubCell"/>
</dbReference>
<dbReference type="NCBIfam" id="TIGR00350">
    <property type="entry name" value="lytR_cpsA_psr"/>
    <property type="match status" value="1"/>
</dbReference>
<dbReference type="PANTHER" id="PTHR33392:SF8">
    <property type="entry name" value="REGULATORY PROTEIN MSRR"/>
    <property type="match status" value="1"/>
</dbReference>
<dbReference type="Gene3D" id="3.40.630.190">
    <property type="entry name" value="LCP protein"/>
    <property type="match status" value="1"/>
</dbReference>
<dbReference type="PANTHER" id="PTHR33392">
    <property type="entry name" value="POLYISOPRENYL-TEICHOIC ACID--PEPTIDOGLYCAN TEICHOIC ACID TRANSFERASE TAGU"/>
    <property type="match status" value="1"/>
</dbReference>
<dbReference type="HOGENOM" id="CLU_016455_1_0_9"/>
<gene>
    <name evidence="13" type="ordered locus">Bcer98_0638</name>
</gene>
<evidence type="ECO:0000256" key="5">
    <source>
        <dbReference type="ARBA" id="ARBA00022968"/>
    </source>
</evidence>
<evidence type="ECO:0000256" key="8">
    <source>
        <dbReference type="ARBA" id="ARBA00023136"/>
    </source>
</evidence>
<evidence type="ECO:0000256" key="9">
    <source>
        <dbReference type="ARBA" id="ARBA00023163"/>
    </source>
</evidence>
<evidence type="ECO:0000256" key="3">
    <source>
        <dbReference type="ARBA" id="ARBA00022475"/>
    </source>
</evidence>
<protein>
    <recommendedName>
        <fullName evidence="11">Regulatory protein MsrR</fullName>
    </recommendedName>
</protein>
<evidence type="ECO:0000256" key="6">
    <source>
        <dbReference type="ARBA" id="ARBA00022989"/>
    </source>
</evidence>
<dbReference type="EMBL" id="CP000764">
    <property type="protein sequence ID" value="ABS20985.1"/>
    <property type="molecule type" value="Genomic_DNA"/>
</dbReference>
<evidence type="ECO:0000313" key="13">
    <source>
        <dbReference type="EMBL" id="ABS20985.1"/>
    </source>
</evidence>
<keyword evidence="14" id="KW-1185">Reference proteome</keyword>
<dbReference type="KEGG" id="bcy:Bcer98_0638"/>
<keyword evidence="9" id="KW-0804">Transcription</keyword>
<reference evidence="13 14" key="1">
    <citation type="journal article" date="2008" name="Chem. Biol. Interact.">
        <title>Extending the Bacillus cereus group genomics to putative food-borne pathogens of different toxicity.</title>
        <authorList>
            <person name="Lapidus A."/>
            <person name="Goltsman E."/>
            <person name="Auger S."/>
            <person name="Galleron N."/>
            <person name="Segurens B."/>
            <person name="Dossat C."/>
            <person name="Land M.L."/>
            <person name="Broussolle V."/>
            <person name="Brillard J."/>
            <person name="Guinebretiere M.H."/>
            <person name="Sanchis V."/>
            <person name="Nguen-The C."/>
            <person name="Lereclus D."/>
            <person name="Richardson P."/>
            <person name="Wincker P."/>
            <person name="Weissenbach J."/>
            <person name="Ehrlich S.D."/>
            <person name="Sorokin A."/>
        </authorList>
    </citation>
    <scope>NUCLEOTIDE SEQUENCE [LARGE SCALE GENOMIC DNA]</scope>
    <source>
        <strain evidence="14">DSM 22905 / CIP 110041 / 391-98 / NVH 391-98</strain>
    </source>
</reference>
<dbReference type="eggNOG" id="COG1316">
    <property type="taxonomic scope" value="Bacteria"/>
</dbReference>
<organism evidence="13 14">
    <name type="scientific">Bacillus cytotoxicus (strain DSM 22905 / CIP 110041 / 391-98 / NVH 391-98)</name>
    <dbReference type="NCBI Taxonomy" id="315749"/>
    <lineage>
        <taxon>Bacteria</taxon>
        <taxon>Bacillati</taxon>
        <taxon>Bacillota</taxon>
        <taxon>Bacilli</taxon>
        <taxon>Bacillales</taxon>
        <taxon>Bacillaceae</taxon>
        <taxon>Bacillus</taxon>
        <taxon>Bacillus cereus group</taxon>
    </lineage>
</organism>
<keyword evidence="8" id="KW-0472">Membrane</keyword>
<dbReference type="AlphaFoldDB" id="A7GLH7"/>
<dbReference type="GO" id="GO:0071555">
    <property type="term" value="P:cell wall organization"/>
    <property type="evidence" value="ECO:0007669"/>
    <property type="project" value="UniProtKB-KW"/>
</dbReference>
<dbReference type="STRING" id="315749.Bcer98_0638"/>
<dbReference type="InterPro" id="IPR004474">
    <property type="entry name" value="LytR_CpsA_psr"/>
</dbReference>
<keyword evidence="6" id="KW-1133">Transmembrane helix</keyword>
<feature type="domain" description="Cell envelope-related transcriptional attenuator" evidence="12">
    <location>
        <begin position="56"/>
        <end position="200"/>
    </location>
</feature>
<sequence length="294" mass="33815">MITLRKLLYIFLCTITVLTGCQPKKNMDSFHGKKQDKYTYNLLIIGSDSRDEQHGRADTIMIAQYNKKEHTAKLASIMRDSYVEIPTYDKKYNKINAAYYYGGPELLRKTIHHNFGIDTSHYVTIDFQAFVNIVDTIAPEGIKVHVTQSIIDDMKLSVAPGMQALHGKELLKYARFRHDKESDFGRVRRQQEVLQAVKRTFTRKMHSLDGMLDIPAMAQKIAPDIQTNLDVQTLFAIRNSLLSTPKIETMRVPLENEYNHAFIEHAGSILQIHPEKNKEALQRFFNVTRAVNNS</sequence>
<dbReference type="InterPro" id="IPR050922">
    <property type="entry name" value="LytR/CpsA/Psr_CW_biosynth"/>
</dbReference>
<dbReference type="PROSITE" id="PS51257">
    <property type="entry name" value="PROKAR_LIPOPROTEIN"/>
    <property type="match status" value="1"/>
</dbReference>
<evidence type="ECO:0000256" key="7">
    <source>
        <dbReference type="ARBA" id="ARBA00023015"/>
    </source>
</evidence>
<comment type="function">
    <text evidence="10">Involved in SarA attenuation. Affects resistance to oxacillin and teicoplanin, as well as the synthesis of virulence factors.</text>
</comment>
<dbReference type="Proteomes" id="UP000002300">
    <property type="component" value="Chromosome"/>
</dbReference>
<evidence type="ECO:0000256" key="4">
    <source>
        <dbReference type="ARBA" id="ARBA00022692"/>
    </source>
</evidence>
<proteinExistence type="inferred from homology"/>
<evidence type="ECO:0000256" key="2">
    <source>
        <dbReference type="ARBA" id="ARBA00006068"/>
    </source>
</evidence>
<keyword evidence="4" id="KW-0812">Transmembrane</keyword>
<comment type="similarity">
    <text evidence="2">Belongs to the LytR/CpsA/Psr (LCP) family.</text>
</comment>
<evidence type="ECO:0000313" key="14">
    <source>
        <dbReference type="Proteomes" id="UP000002300"/>
    </source>
</evidence>